<protein>
    <submittedName>
        <fullName evidence="1">Uncharacterized protein</fullName>
    </submittedName>
</protein>
<name>A0A3L8RZA8_CHLGU</name>
<keyword evidence="2" id="KW-1185">Reference proteome</keyword>
<organism evidence="1 2">
    <name type="scientific">Chloebia gouldiae</name>
    <name type="common">Gouldian finch</name>
    <name type="synonym">Erythrura gouldiae</name>
    <dbReference type="NCBI Taxonomy" id="44316"/>
    <lineage>
        <taxon>Eukaryota</taxon>
        <taxon>Metazoa</taxon>
        <taxon>Chordata</taxon>
        <taxon>Craniata</taxon>
        <taxon>Vertebrata</taxon>
        <taxon>Euteleostomi</taxon>
        <taxon>Archelosauria</taxon>
        <taxon>Archosauria</taxon>
        <taxon>Dinosauria</taxon>
        <taxon>Saurischia</taxon>
        <taxon>Theropoda</taxon>
        <taxon>Coelurosauria</taxon>
        <taxon>Aves</taxon>
        <taxon>Neognathae</taxon>
        <taxon>Neoaves</taxon>
        <taxon>Telluraves</taxon>
        <taxon>Australaves</taxon>
        <taxon>Passeriformes</taxon>
        <taxon>Passeroidea</taxon>
        <taxon>Passeridae</taxon>
        <taxon>Chloebia</taxon>
    </lineage>
</organism>
<gene>
    <name evidence="1" type="ORF">DV515_00014035</name>
</gene>
<evidence type="ECO:0000313" key="1">
    <source>
        <dbReference type="EMBL" id="RLV91675.1"/>
    </source>
</evidence>
<dbReference type="OrthoDB" id="10681945at2759"/>
<feature type="non-terminal residue" evidence="1">
    <location>
        <position position="391"/>
    </location>
</feature>
<comment type="caution">
    <text evidence="1">The sequence shown here is derived from an EMBL/GenBank/DDBJ whole genome shotgun (WGS) entry which is preliminary data.</text>
</comment>
<dbReference type="EMBL" id="QUSF01000108">
    <property type="protein sequence ID" value="RLV91675.1"/>
    <property type="molecule type" value="Genomic_DNA"/>
</dbReference>
<evidence type="ECO:0000313" key="2">
    <source>
        <dbReference type="Proteomes" id="UP000276834"/>
    </source>
</evidence>
<dbReference type="AlphaFoldDB" id="A0A3L8RZA8"/>
<sequence length="391" mass="42111">MFAWGCRSLFLPLAWDSEAGRELQAFWGLPPAFLLRQSPFGGGRTCGKGWKGVLGCCPGRLDSSRAFLGGQEKGVKTRGSDVNWGTPRSLGEGGTLRWGGSGWVANGGVLAGCRPAEGPKAAPKFTGRGQLQGLKGTERALRHLLPPFSAIPQKAFVIQPAKTKTCKILALPFVCCFGCPEEGWELVPILLFPKVSGLCAGEGETLLETVRMRRAESSPRCEPSCRAEVVVGRGFASAGFCMELLEKRSLWGAPGAVSWKDGGRLGQAPGDPLDTWSIAHRRCRGTNLCAEKQQPNSGDFSPFPFKFRLAHPSPVRGFQGRARQLRQRWKGGNGAVPLHLRALLPPLTRPGLPEEPLCCREGGFSFSRAPRSRAVVYFSVVTVLASGANDK</sequence>
<proteinExistence type="predicted"/>
<reference evidence="1 2" key="1">
    <citation type="journal article" date="2018" name="Proc. R. Soc. B">
        <title>A non-coding region near Follistatin controls head colour polymorphism in the Gouldian finch.</title>
        <authorList>
            <person name="Toomey M.B."/>
            <person name="Marques C.I."/>
            <person name="Andrade P."/>
            <person name="Araujo P.M."/>
            <person name="Sabatino S."/>
            <person name="Gazda M.A."/>
            <person name="Afonso S."/>
            <person name="Lopes R.J."/>
            <person name="Corbo J.C."/>
            <person name="Carneiro M."/>
        </authorList>
    </citation>
    <scope>NUCLEOTIDE SEQUENCE [LARGE SCALE GENOMIC DNA]</scope>
    <source>
        <strain evidence="1">Red01</strain>
        <tissue evidence="1">Muscle</tissue>
    </source>
</reference>
<accession>A0A3L8RZA8</accession>
<dbReference type="Proteomes" id="UP000276834">
    <property type="component" value="Unassembled WGS sequence"/>
</dbReference>